<dbReference type="Pfam" id="PF04032">
    <property type="entry name" value="Rpr2"/>
    <property type="match status" value="1"/>
</dbReference>
<dbReference type="GO" id="GO:0005655">
    <property type="term" value="C:nucleolar ribonuclease P complex"/>
    <property type="evidence" value="ECO:0007669"/>
    <property type="project" value="TreeGrafter"/>
</dbReference>
<protein>
    <recommendedName>
        <fullName evidence="6">RNAse P Rpr2/Rpp21 subunit domain protein</fullName>
    </recommendedName>
</protein>
<dbReference type="AlphaFoldDB" id="A0A1I8M0U8"/>
<dbReference type="eggNOG" id="KOG4394">
    <property type="taxonomic scope" value="Eukaryota"/>
</dbReference>
<dbReference type="PANTHER" id="PTHR14742">
    <property type="entry name" value="RIBONUCLEASE P SUBUNIT P21"/>
    <property type="match status" value="1"/>
</dbReference>
<dbReference type="STRING" id="7370.A0A1I8M0U8"/>
<keyword evidence="3" id="KW-0862">Zinc</keyword>
<evidence type="ECO:0000313" key="5">
    <source>
        <dbReference type="EnsemblMetazoa" id="MDOA000112-PA"/>
    </source>
</evidence>
<organism evidence="5">
    <name type="scientific">Musca domestica</name>
    <name type="common">House fly</name>
    <dbReference type="NCBI Taxonomy" id="7370"/>
    <lineage>
        <taxon>Eukaryota</taxon>
        <taxon>Metazoa</taxon>
        <taxon>Ecdysozoa</taxon>
        <taxon>Arthropoda</taxon>
        <taxon>Hexapoda</taxon>
        <taxon>Insecta</taxon>
        <taxon>Pterygota</taxon>
        <taxon>Neoptera</taxon>
        <taxon>Endopterygota</taxon>
        <taxon>Diptera</taxon>
        <taxon>Brachycera</taxon>
        <taxon>Muscomorpha</taxon>
        <taxon>Muscoidea</taxon>
        <taxon>Muscidae</taxon>
        <taxon>Musca</taxon>
    </lineage>
</organism>
<keyword evidence="1" id="KW-0819">tRNA processing</keyword>
<evidence type="ECO:0000256" key="3">
    <source>
        <dbReference type="ARBA" id="ARBA00022833"/>
    </source>
</evidence>
<reference evidence="5" key="1">
    <citation type="submission" date="2020-05" db="UniProtKB">
        <authorList>
            <consortium name="EnsemblMetazoa"/>
        </authorList>
    </citation>
    <scope>IDENTIFICATION</scope>
    <source>
        <strain evidence="5">Aabys</strain>
    </source>
</reference>
<dbReference type="Gene3D" id="6.20.50.20">
    <property type="match status" value="1"/>
</dbReference>
<evidence type="ECO:0008006" key="6">
    <source>
        <dbReference type="Google" id="ProtNLM"/>
    </source>
</evidence>
<dbReference type="PANTHER" id="PTHR14742:SF0">
    <property type="entry name" value="RIBONUCLEASE P PROTEIN SUBUNIT P21"/>
    <property type="match status" value="1"/>
</dbReference>
<proteinExistence type="inferred from homology"/>
<dbReference type="GO" id="GO:0046872">
    <property type="term" value="F:metal ion binding"/>
    <property type="evidence" value="ECO:0007669"/>
    <property type="project" value="UniProtKB-KW"/>
</dbReference>
<evidence type="ECO:0000256" key="1">
    <source>
        <dbReference type="ARBA" id="ARBA00022694"/>
    </source>
</evidence>
<dbReference type="EnsemblMetazoa" id="MDOA000112-RA">
    <property type="protein sequence ID" value="MDOA000112-PA"/>
    <property type="gene ID" value="MDOA000112"/>
</dbReference>
<evidence type="ECO:0000256" key="2">
    <source>
        <dbReference type="ARBA" id="ARBA00022723"/>
    </source>
</evidence>
<dbReference type="GO" id="GO:0008033">
    <property type="term" value="P:tRNA processing"/>
    <property type="evidence" value="ECO:0007669"/>
    <property type="project" value="UniProtKB-KW"/>
</dbReference>
<dbReference type="InterPro" id="IPR007175">
    <property type="entry name" value="Rpr2/Snm1/Rpp21"/>
</dbReference>
<sequence>MSQAKRIQKFQGKESFSRMNFLYQASTLMAGKNNSLSAYYGELCKNIAKKSVLKMEPNLKRTFCKRCSLAQEPGTTSELHIKKSNVANKESIDEQSKVINQCLLCGHQRKFIVNMKYKFWLENEEASVAEVFSHTKIE</sequence>
<comment type="similarity">
    <text evidence="4">Belongs to the eukaryotic/archaeal RNase P protein component 4 family.</text>
</comment>
<evidence type="ECO:0000256" key="4">
    <source>
        <dbReference type="ARBA" id="ARBA00038402"/>
    </source>
</evidence>
<name>A0A1I8M0U8_MUSDO</name>
<accession>A0A1I8M0U8</accession>
<dbReference type="VEuPathDB" id="VectorBase:MDOA000112"/>
<keyword evidence="2" id="KW-0479">Metal-binding</keyword>